<keyword evidence="1 3" id="KW-0238">DNA-binding</keyword>
<dbReference type="Gene3D" id="3.40.50.2300">
    <property type="match status" value="1"/>
</dbReference>
<dbReference type="InterPro" id="IPR039420">
    <property type="entry name" value="WalR-like"/>
</dbReference>
<feature type="domain" description="HTH luxR-type" evidence="2">
    <location>
        <begin position="149"/>
        <end position="213"/>
    </location>
</feature>
<sequence length="213" mass="22584">MVDAVLVAPVRVWREALGAALALTDVVVTAHAGTLEDAVGASARRAPDLVLLDFAVDQPDRVVRSVSRVAPNARWLGTGVGVSAEHARQVLLCAEAGMTGFVDADQPLVELVHGLGVVMSGEAYCTPRTGLLLLHGLQQRPRRPPVSAPGPPASRLTPKEQVIAELMMVGLTNRQIAARLVIGEATVKTHVRSVLSKLGLRRRVELVARASID</sequence>
<dbReference type="PROSITE" id="PS00622">
    <property type="entry name" value="HTH_LUXR_1"/>
    <property type="match status" value="1"/>
</dbReference>
<dbReference type="AlphaFoldDB" id="A0A1G6TJY0"/>
<evidence type="ECO:0000259" key="2">
    <source>
        <dbReference type="PROSITE" id="PS50043"/>
    </source>
</evidence>
<dbReference type="SMART" id="SM00421">
    <property type="entry name" value="HTH_LUXR"/>
    <property type="match status" value="1"/>
</dbReference>
<dbReference type="RefSeq" id="WP_157676947.1">
    <property type="nucleotide sequence ID" value="NZ_LT629688.1"/>
</dbReference>
<dbReference type="SUPFAM" id="SSF46894">
    <property type="entry name" value="C-terminal effector domain of the bipartite response regulators"/>
    <property type="match status" value="1"/>
</dbReference>
<dbReference type="GO" id="GO:0006355">
    <property type="term" value="P:regulation of DNA-templated transcription"/>
    <property type="evidence" value="ECO:0007669"/>
    <property type="project" value="InterPro"/>
</dbReference>
<organism evidence="3 4">
    <name type="scientific">Auraticoccus monumenti</name>
    <dbReference type="NCBI Taxonomy" id="675864"/>
    <lineage>
        <taxon>Bacteria</taxon>
        <taxon>Bacillati</taxon>
        <taxon>Actinomycetota</taxon>
        <taxon>Actinomycetes</taxon>
        <taxon>Propionibacteriales</taxon>
        <taxon>Propionibacteriaceae</taxon>
        <taxon>Auraticoccus</taxon>
    </lineage>
</organism>
<accession>A0A1G6TJY0</accession>
<dbReference type="STRING" id="675864.SAMN04489747_0637"/>
<evidence type="ECO:0000256" key="1">
    <source>
        <dbReference type="ARBA" id="ARBA00023125"/>
    </source>
</evidence>
<evidence type="ECO:0000313" key="3">
    <source>
        <dbReference type="EMBL" id="SDD29329.1"/>
    </source>
</evidence>
<keyword evidence="4" id="KW-1185">Reference proteome</keyword>
<evidence type="ECO:0000313" key="4">
    <source>
        <dbReference type="Proteomes" id="UP000198546"/>
    </source>
</evidence>
<dbReference type="EMBL" id="LT629688">
    <property type="protein sequence ID" value="SDD29329.1"/>
    <property type="molecule type" value="Genomic_DNA"/>
</dbReference>
<proteinExistence type="predicted"/>
<dbReference type="GO" id="GO:0003677">
    <property type="term" value="F:DNA binding"/>
    <property type="evidence" value="ECO:0007669"/>
    <property type="project" value="UniProtKB-KW"/>
</dbReference>
<dbReference type="InterPro" id="IPR016032">
    <property type="entry name" value="Sig_transdc_resp-reg_C-effctor"/>
</dbReference>
<reference evidence="3 4" key="1">
    <citation type="submission" date="2016-10" db="EMBL/GenBank/DDBJ databases">
        <authorList>
            <person name="de Groot N.N."/>
        </authorList>
    </citation>
    <scope>NUCLEOTIDE SEQUENCE [LARGE SCALE GENOMIC DNA]</scope>
    <source>
        <strain evidence="3 4">MON 2.2</strain>
    </source>
</reference>
<dbReference type="OrthoDB" id="3716759at2"/>
<dbReference type="PRINTS" id="PR00038">
    <property type="entry name" value="HTHLUXR"/>
</dbReference>
<name>A0A1G6TJY0_9ACTN</name>
<protein>
    <submittedName>
        <fullName evidence="3">DNA-binding response regulator, NarL/FixJ family, contains REC and HTH domains</fullName>
    </submittedName>
</protein>
<dbReference type="Pfam" id="PF00196">
    <property type="entry name" value="GerE"/>
    <property type="match status" value="1"/>
</dbReference>
<dbReference type="PANTHER" id="PTHR43214">
    <property type="entry name" value="TWO-COMPONENT RESPONSE REGULATOR"/>
    <property type="match status" value="1"/>
</dbReference>
<dbReference type="CDD" id="cd06170">
    <property type="entry name" value="LuxR_C_like"/>
    <property type="match status" value="1"/>
</dbReference>
<dbReference type="InterPro" id="IPR000792">
    <property type="entry name" value="Tscrpt_reg_LuxR_C"/>
</dbReference>
<dbReference type="Proteomes" id="UP000198546">
    <property type="component" value="Chromosome i"/>
</dbReference>
<dbReference type="PROSITE" id="PS50043">
    <property type="entry name" value="HTH_LUXR_2"/>
    <property type="match status" value="1"/>
</dbReference>
<gene>
    <name evidence="3" type="ORF">SAMN04489747_0637</name>
</gene>
<dbReference type="PANTHER" id="PTHR43214:SF43">
    <property type="entry name" value="TWO-COMPONENT RESPONSE REGULATOR"/>
    <property type="match status" value="1"/>
</dbReference>